<dbReference type="InterPro" id="IPR011006">
    <property type="entry name" value="CheY-like_superfamily"/>
</dbReference>
<accession>A0A238JMF9</accession>
<evidence type="ECO:0000256" key="4">
    <source>
        <dbReference type="ARBA" id="ARBA00022679"/>
    </source>
</evidence>
<dbReference type="EMBL" id="FXYE01000001">
    <property type="protein sequence ID" value="SMX31377.1"/>
    <property type="molecule type" value="Genomic_DNA"/>
</dbReference>
<dbReference type="AlphaFoldDB" id="A0A238JMF9"/>
<proteinExistence type="predicted"/>
<dbReference type="SUPFAM" id="SSF47384">
    <property type="entry name" value="Homodimeric domain of signal transducing histidine kinase"/>
    <property type="match status" value="1"/>
</dbReference>
<dbReference type="InterPro" id="IPR005467">
    <property type="entry name" value="His_kinase_dom"/>
</dbReference>
<feature type="modified residue" description="4-aspartylphosphate" evidence="9">
    <location>
        <position position="646"/>
    </location>
</feature>
<feature type="transmembrane region" description="Helical" evidence="10">
    <location>
        <begin position="81"/>
        <end position="98"/>
    </location>
</feature>
<evidence type="ECO:0000256" key="3">
    <source>
        <dbReference type="ARBA" id="ARBA00022553"/>
    </source>
</evidence>
<sequence length="726" mass="78971">MVRTSTQASATLDAEDQFDSETGAFNQTKVILNTSWGIILSCLGWIALSYYLEELLIAAIIAPALLGTIVAMVLAKLGKPLLARVIWVSSGIVAVTLANFTLHPAANPEIMYLVLIGGPFLTFAIGRENLQLALTLSATAVSLSSVLILGHDYFGPPLVSEEVAEKYIAPGTLVMVLVLVSLEMATFGIMAHHFQEKLEASRKKARLASRAKTDFLAAMSHEIRTPMNGVVGMIEILENSNLSTEQCRIVETIHDSSMALLTIIEDILDMSRIEAGKLELALQKTDILSVFEKSADTLRPFAEAHNVCLSIYSDPNLPQYMTCDPGRLRQITLNLLSNAIKFSKRPAEDECGHAILVVQLGKHGALEIIVADDGIGIDSSFLENLFDPFEQSSKVKVSNFGGSGLGLAIVAQLVGKFGGVIEVASELGQGATFTVQMPIVDPEGRVDPPDLRGKTIACYKGMNWSLGHFQQFVETCNGAFKVYETKEDLVAAAQSHSEDVVYLVCYRDENSGGNGPTGRDAWDFPPDTKAIYLTRSQNHLSDQYARKHIVLLGGPVLPSAFADALRRAFDPTFVPQEPRGVTTEEAQKCTKDPSAPRILAAEDNKINRLVLVAQLEKLGFTAVVVEDGAKAYELWKRGSFDLILTDCQMPELDGFELTRMIRTEEAQNGGRRIPIIAITANALRGEADHCLSVGMDGYLSKPTSLSGLEDTLNRHLAKDVLSGRHR</sequence>
<dbReference type="Pfam" id="PF00512">
    <property type="entry name" value="HisKA"/>
    <property type="match status" value="1"/>
</dbReference>
<dbReference type="GO" id="GO:0000155">
    <property type="term" value="F:phosphorelay sensor kinase activity"/>
    <property type="evidence" value="ECO:0007669"/>
    <property type="project" value="InterPro"/>
</dbReference>
<dbReference type="Proteomes" id="UP000202922">
    <property type="component" value="Unassembled WGS sequence"/>
</dbReference>
<dbReference type="Pfam" id="PF00072">
    <property type="entry name" value="Response_reg"/>
    <property type="match status" value="1"/>
</dbReference>
<keyword evidence="7" id="KW-0067">ATP-binding</keyword>
<dbReference type="PANTHER" id="PTHR45339">
    <property type="entry name" value="HYBRID SIGNAL TRANSDUCTION HISTIDINE KINASE J"/>
    <property type="match status" value="1"/>
</dbReference>
<keyword evidence="10" id="KW-0812">Transmembrane</keyword>
<dbReference type="Gene3D" id="3.30.565.10">
    <property type="entry name" value="Histidine kinase-like ATPase, C-terminal domain"/>
    <property type="match status" value="1"/>
</dbReference>
<dbReference type="OrthoDB" id="9801651at2"/>
<dbReference type="InterPro" id="IPR003661">
    <property type="entry name" value="HisK_dim/P_dom"/>
</dbReference>
<comment type="catalytic activity">
    <reaction evidence="1">
        <text>ATP + protein L-histidine = ADP + protein N-phospho-L-histidine.</text>
        <dbReference type="EC" id="2.7.13.3"/>
    </reaction>
</comment>
<dbReference type="SMART" id="SM00388">
    <property type="entry name" value="HisKA"/>
    <property type="match status" value="1"/>
</dbReference>
<evidence type="ECO:0000256" key="10">
    <source>
        <dbReference type="SAM" id="Phobius"/>
    </source>
</evidence>
<keyword evidence="4 13" id="KW-0808">Transferase</keyword>
<dbReference type="RefSeq" id="WP_093965673.1">
    <property type="nucleotide sequence ID" value="NZ_FXYE01000001.1"/>
</dbReference>
<dbReference type="FunFam" id="1.10.287.130:FF:000002">
    <property type="entry name" value="Two-component osmosensing histidine kinase"/>
    <property type="match status" value="1"/>
</dbReference>
<keyword evidence="8" id="KW-0902">Two-component regulatory system</keyword>
<dbReference type="InterPro" id="IPR036890">
    <property type="entry name" value="HATPase_C_sf"/>
</dbReference>
<dbReference type="Gene3D" id="1.10.287.130">
    <property type="match status" value="1"/>
</dbReference>
<gene>
    <name evidence="13" type="primary">rcsC</name>
    <name evidence="13" type="ORF">COL8621_00416</name>
</gene>
<dbReference type="Gene3D" id="3.40.50.2300">
    <property type="match status" value="1"/>
</dbReference>
<keyword evidence="14" id="KW-1185">Reference proteome</keyword>
<evidence type="ECO:0000256" key="1">
    <source>
        <dbReference type="ARBA" id="ARBA00000085"/>
    </source>
</evidence>
<evidence type="ECO:0000259" key="12">
    <source>
        <dbReference type="PROSITE" id="PS50110"/>
    </source>
</evidence>
<keyword evidence="5" id="KW-0547">Nucleotide-binding</keyword>
<evidence type="ECO:0000256" key="9">
    <source>
        <dbReference type="PROSITE-ProRule" id="PRU00169"/>
    </source>
</evidence>
<evidence type="ECO:0000256" key="5">
    <source>
        <dbReference type="ARBA" id="ARBA00022741"/>
    </source>
</evidence>
<evidence type="ECO:0000259" key="11">
    <source>
        <dbReference type="PROSITE" id="PS50109"/>
    </source>
</evidence>
<evidence type="ECO:0000313" key="14">
    <source>
        <dbReference type="Proteomes" id="UP000202922"/>
    </source>
</evidence>
<protein>
    <recommendedName>
        <fullName evidence="2">histidine kinase</fullName>
        <ecNumber evidence="2">2.7.13.3</ecNumber>
    </recommendedName>
</protein>
<evidence type="ECO:0000313" key="13">
    <source>
        <dbReference type="EMBL" id="SMX31377.1"/>
    </source>
</evidence>
<keyword evidence="3 9" id="KW-0597">Phosphoprotein</keyword>
<dbReference type="InterPro" id="IPR003594">
    <property type="entry name" value="HATPase_dom"/>
</dbReference>
<keyword evidence="10" id="KW-0472">Membrane</keyword>
<keyword evidence="10" id="KW-1133">Transmembrane helix</keyword>
<dbReference type="PANTHER" id="PTHR45339:SF1">
    <property type="entry name" value="HYBRID SIGNAL TRANSDUCTION HISTIDINE KINASE J"/>
    <property type="match status" value="1"/>
</dbReference>
<dbReference type="EC" id="2.7.13.3" evidence="2"/>
<dbReference type="PROSITE" id="PS50110">
    <property type="entry name" value="RESPONSE_REGULATORY"/>
    <property type="match status" value="1"/>
</dbReference>
<feature type="domain" description="Histidine kinase" evidence="11">
    <location>
        <begin position="218"/>
        <end position="441"/>
    </location>
</feature>
<name>A0A238JMF9_9RHOB</name>
<feature type="transmembrane region" description="Helical" evidence="10">
    <location>
        <begin position="56"/>
        <end position="74"/>
    </location>
</feature>
<keyword evidence="6 13" id="KW-0418">Kinase</keyword>
<dbReference type="SMART" id="SM00387">
    <property type="entry name" value="HATPase_c"/>
    <property type="match status" value="1"/>
</dbReference>
<dbReference type="InterPro" id="IPR036097">
    <property type="entry name" value="HisK_dim/P_sf"/>
</dbReference>
<evidence type="ECO:0000256" key="6">
    <source>
        <dbReference type="ARBA" id="ARBA00022777"/>
    </source>
</evidence>
<feature type="transmembrane region" description="Helical" evidence="10">
    <location>
        <begin position="30"/>
        <end position="50"/>
    </location>
</feature>
<evidence type="ECO:0000256" key="7">
    <source>
        <dbReference type="ARBA" id="ARBA00022840"/>
    </source>
</evidence>
<evidence type="ECO:0000256" key="2">
    <source>
        <dbReference type="ARBA" id="ARBA00012438"/>
    </source>
</evidence>
<dbReference type="InterPro" id="IPR001789">
    <property type="entry name" value="Sig_transdc_resp-reg_receiver"/>
</dbReference>
<feature type="domain" description="Response regulatory" evidence="12">
    <location>
        <begin position="597"/>
        <end position="716"/>
    </location>
</feature>
<dbReference type="InterPro" id="IPR004358">
    <property type="entry name" value="Sig_transdc_His_kin-like_C"/>
</dbReference>
<dbReference type="GO" id="GO:0005524">
    <property type="term" value="F:ATP binding"/>
    <property type="evidence" value="ECO:0007669"/>
    <property type="project" value="UniProtKB-KW"/>
</dbReference>
<dbReference type="PRINTS" id="PR00344">
    <property type="entry name" value="BCTRLSENSOR"/>
</dbReference>
<dbReference type="SMART" id="SM00448">
    <property type="entry name" value="REC"/>
    <property type="match status" value="1"/>
</dbReference>
<dbReference type="SUPFAM" id="SSF55874">
    <property type="entry name" value="ATPase domain of HSP90 chaperone/DNA topoisomerase II/histidine kinase"/>
    <property type="match status" value="1"/>
</dbReference>
<dbReference type="PROSITE" id="PS50109">
    <property type="entry name" value="HIS_KIN"/>
    <property type="match status" value="1"/>
</dbReference>
<reference evidence="14" key="1">
    <citation type="submission" date="2017-05" db="EMBL/GenBank/DDBJ databases">
        <authorList>
            <person name="Rodrigo-Torres L."/>
            <person name="Arahal R. D."/>
            <person name="Lucena T."/>
        </authorList>
    </citation>
    <scope>NUCLEOTIDE SEQUENCE [LARGE SCALE GENOMIC DNA]</scope>
    <source>
        <strain evidence="14">CECT 8621</strain>
    </source>
</reference>
<dbReference type="CDD" id="cd00082">
    <property type="entry name" value="HisKA"/>
    <property type="match status" value="1"/>
</dbReference>
<organism evidence="13 14">
    <name type="scientific">Actibacterium lipolyticum</name>
    <dbReference type="NCBI Taxonomy" id="1524263"/>
    <lineage>
        <taxon>Bacteria</taxon>
        <taxon>Pseudomonadati</taxon>
        <taxon>Pseudomonadota</taxon>
        <taxon>Alphaproteobacteria</taxon>
        <taxon>Rhodobacterales</taxon>
        <taxon>Roseobacteraceae</taxon>
        <taxon>Actibacterium</taxon>
    </lineage>
</organism>
<evidence type="ECO:0000256" key="8">
    <source>
        <dbReference type="ARBA" id="ARBA00023012"/>
    </source>
</evidence>
<dbReference type="Pfam" id="PF02518">
    <property type="entry name" value="HATPase_c"/>
    <property type="match status" value="1"/>
</dbReference>
<dbReference type="SUPFAM" id="SSF52172">
    <property type="entry name" value="CheY-like"/>
    <property type="match status" value="1"/>
</dbReference>
<dbReference type="CDD" id="cd17546">
    <property type="entry name" value="REC_hyHK_CKI1_RcsC-like"/>
    <property type="match status" value="1"/>
</dbReference>